<dbReference type="EMBL" id="BNBE01000002">
    <property type="protein sequence ID" value="GHG12108.1"/>
    <property type="molecule type" value="Genomic_DNA"/>
</dbReference>
<feature type="domain" description="Trehalase-like N-terminal" evidence="14">
    <location>
        <begin position="18"/>
        <end position="156"/>
    </location>
</feature>
<comment type="cofactor">
    <cofactor evidence="10">
        <name>phosphate</name>
        <dbReference type="ChEBI" id="CHEBI:43474"/>
    </cofactor>
</comment>
<name>A0A919BT66_STRFL</name>
<evidence type="ECO:0000256" key="8">
    <source>
        <dbReference type="ARBA" id="ARBA00030473"/>
    </source>
</evidence>
<comment type="catalytic activity">
    <reaction evidence="1">
        <text>alpha,alpha-trehalose + H2O = alpha-D-glucose + beta-D-glucose</text>
        <dbReference type="Rhea" id="RHEA:32675"/>
        <dbReference type="ChEBI" id="CHEBI:15377"/>
        <dbReference type="ChEBI" id="CHEBI:15903"/>
        <dbReference type="ChEBI" id="CHEBI:16551"/>
        <dbReference type="ChEBI" id="CHEBI:17925"/>
        <dbReference type="EC" id="3.2.1.28"/>
    </reaction>
</comment>
<evidence type="ECO:0000256" key="11">
    <source>
        <dbReference type="ARBA" id="ARBA00060615"/>
    </source>
</evidence>
<feature type="compositionally biased region" description="Pro residues" evidence="12">
    <location>
        <begin position="1"/>
        <end position="13"/>
    </location>
</feature>
<dbReference type="GO" id="GO:0004555">
    <property type="term" value="F:alpha,alpha-trehalase activity"/>
    <property type="evidence" value="ECO:0007669"/>
    <property type="project" value="UniProtKB-EC"/>
</dbReference>
<keyword evidence="7" id="KW-0326">Glycosidase</keyword>
<sequence length="628" mass="68624">MKLPSPRPPAEIPHPPRRAGRIEDHGLVGNGRTGALVDRDGSIDWMCLPRFDSAAAFTALLGSENHGMWRIGPAGPHGTAPPADGRRYLDGTLILESTWITSSGTIQLLDFMPFTEMDDVTQLVRIVKGVSGRVPMRSVLRARPGYGQAVPRLEIAGRRANVGLGDGRLWLDTDAPSRASGGDLISEFSVAKDEQLAFALAWQPGGDEPPPLPAPEGLLKQTEDYWAGWTAKSTYSGPRWEAVERSLITLKALQHGPTGGFVAAPTTSLPEEIGGERNWDYRYCWPRDSAMTVEALLSCGYGEEARAWIGWLRTAIGGRPENLQAIYRVDGSRELTEAELGWLPGFENSAPVRIGNGAAKQLQLDVYGEIVGALYAAQEHGPELAPVVAPIITNLVACLEILWEQPDEGIWEVRGPRRHFVHSKVMAWCAVDRAVRLIEDGRTDGPLQRWRELRDAIHQQVCERGYDEERNTFTQSYGSTELDVSLLQIVTTGFLPPDDKRVIGTVEAIQQELSTTGGFLLRYRTGGQVPGVDGLAGDEGTFLIGSGWLIVALCTIGRVDEAEILLESLLRIRSDLGLLAEEWDVQHQRQLGNFPQGFSHIAVIQAIRAVATARASQGRRIAAGVIGR</sequence>
<comment type="similarity">
    <text evidence="2">Belongs to the glycosyl hydrolase 15 family.</text>
</comment>
<evidence type="ECO:0000256" key="7">
    <source>
        <dbReference type="ARBA" id="ARBA00023295"/>
    </source>
</evidence>
<evidence type="ECO:0000256" key="1">
    <source>
        <dbReference type="ARBA" id="ARBA00001576"/>
    </source>
</evidence>
<dbReference type="InterPro" id="IPR045582">
    <property type="entry name" value="Trehalase-like_N"/>
</dbReference>
<evidence type="ECO:0000256" key="12">
    <source>
        <dbReference type="SAM" id="MobiDB-lite"/>
    </source>
</evidence>
<dbReference type="Proteomes" id="UP000632849">
    <property type="component" value="Unassembled WGS sequence"/>
</dbReference>
<evidence type="ECO:0000259" key="13">
    <source>
        <dbReference type="Pfam" id="PF00723"/>
    </source>
</evidence>
<feature type="region of interest" description="Disordered" evidence="12">
    <location>
        <begin position="1"/>
        <end position="30"/>
    </location>
</feature>
<evidence type="ECO:0000256" key="3">
    <source>
        <dbReference type="ARBA" id="ARBA00012757"/>
    </source>
</evidence>
<proteinExistence type="inferred from homology"/>
<dbReference type="Pfam" id="PF00723">
    <property type="entry name" value="Glyco_hydro_15"/>
    <property type="match status" value="1"/>
</dbReference>
<dbReference type="InterPro" id="IPR011613">
    <property type="entry name" value="GH15-like"/>
</dbReference>
<evidence type="ECO:0000256" key="9">
    <source>
        <dbReference type="ARBA" id="ARBA00031637"/>
    </source>
</evidence>
<dbReference type="InterPro" id="IPR012341">
    <property type="entry name" value="6hp_glycosidase-like_sf"/>
</dbReference>
<gene>
    <name evidence="15" type="ORF">GCM10017667_51790</name>
</gene>
<keyword evidence="5" id="KW-0378">Hydrolase</keyword>
<comment type="caution">
    <text evidence="15">The sequence shown here is derived from an EMBL/GenBank/DDBJ whole genome shotgun (WGS) entry which is preliminary data.</text>
</comment>
<dbReference type="PANTHER" id="PTHR31616">
    <property type="entry name" value="TREHALASE"/>
    <property type="match status" value="1"/>
</dbReference>
<evidence type="ECO:0000313" key="15">
    <source>
        <dbReference type="EMBL" id="GHG12108.1"/>
    </source>
</evidence>
<evidence type="ECO:0000256" key="6">
    <source>
        <dbReference type="ARBA" id="ARBA00023277"/>
    </source>
</evidence>
<evidence type="ECO:0000259" key="14">
    <source>
        <dbReference type="Pfam" id="PF19291"/>
    </source>
</evidence>
<protein>
    <recommendedName>
        <fullName evidence="4">Trehalase</fullName>
        <ecNumber evidence="3">3.2.1.28</ecNumber>
    </recommendedName>
    <alternativeName>
        <fullName evidence="8">Alpha,alpha-trehalase</fullName>
    </alternativeName>
    <alternativeName>
        <fullName evidence="9">Alpha,alpha-trehalose glucohydrolase</fullName>
    </alternativeName>
</protein>
<dbReference type="FunFam" id="1.50.10.10:FF:000005">
    <property type="entry name" value="Glycosyl hydrolase, glucoamylase"/>
    <property type="match status" value="1"/>
</dbReference>
<dbReference type="GO" id="GO:0005993">
    <property type="term" value="P:trehalose catabolic process"/>
    <property type="evidence" value="ECO:0007669"/>
    <property type="project" value="UniProtKB-ARBA"/>
</dbReference>
<evidence type="ECO:0000256" key="2">
    <source>
        <dbReference type="ARBA" id="ARBA00006188"/>
    </source>
</evidence>
<organism evidence="15 16">
    <name type="scientific">Streptomyces filamentosus</name>
    <name type="common">Streptomyces roseosporus</name>
    <dbReference type="NCBI Taxonomy" id="67294"/>
    <lineage>
        <taxon>Bacteria</taxon>
        <taxon>Bacillati</taxon>
        <taxon>Actinomycetota</taxon>
        <taxon>Actinomycetes</taxon>
        <taxon>Kitasatosporales</taxon>
        <taxon>Streptomycetaceae</taxon>
        <taxon>Streptomyces</taxon>
    </lineage>
</organism>
<evidence type="ECO:0000313" key="16">
    <source>
        <dbReference type="Proteomes" id="UP000632849"/>
    </source>
</evidence>
<evidence type="ECO:0000256" key="4">
    <source>
        <dbReference type="ARBA" id="ARBA00019905"/>
    </source>
</evidence>
<dbReference type="InterPro" id="IPR008928">
    <property type="entry name" value="6-hairpin_glycosidase_sf"/>
</dbReference>
<reference evidence="15" key="2">
    <citation type="submission" date="2020-09" db="EMBL/GenBank/DDBJ databases">
        <authorList>
            <person name="Sun Q."/>
            <person name="Ohkuma M."/>
        </authorList>
    </citation>
    <scope>NUCLEOTIDE SEQUENCE</scope>
    <source>
        <strain evidence="15">JCM 4122</strain>
    </source>
</reference>
<keyword evidence="6" id="KW-0119">Carbohydrate metabolism</keyword>
<dbReference type="AlphaFoldDB" id="A0A919BT66"/>
<dbReference type="SUPFAM" id="SSF48208">
    <property type="entry name" value="Six-hairpin glycosidases"/>
    <property type="match status" value="1"/>
</dbReference>
<comment type="pathway">
    <text evidence="11">Glycan degradation; trehalose degradation; D-glucose from alpha,alpha-trehalose: step 1/1.</text>
</comment>
<evidence type="ECO:0000256" key="5">
    <source>
        <dbReference type="ARBA" id="ARBA00022801"/>
    </source>
</evidence>
<dbReference type="PANTHER" id="PTHR31616:SF0">
    <property type="entry name" value="GLUCAN 1,4-ALPHA-GLUCOSIDASE"/>
    <property type="match status" value="1"/>
</dbReference>
<accession>A0A919BT66</accession>
<dbReference type="Gene3D" id="1.50.10.10">
    <property type="match status" value="1"/>
</dbReference>
<evidence type="ECO:0000256" key="10">
    <source>
        <dbReference type="ARBA" id="ARBA00053030"/>
    </source>
</evidence>
<dbReference type="EC" id="3.2.1.28" evidence="3"/>
<feature type="domain" description="GH15-like" evidence="13">
    <location>
        <begin position="238"/>
        <end position="607"/>
    </location>
</feature>
<dbReference type="Pfam" id="PF19291">
    <property type="entry name" value="TREH_N"/>
    <property type="match status" value="1"/>
</dbReference>
<reference evidence="15" key="1">
    <citation type="journal article" date="2014" name="Int. J. Syst. Evol. Microbiol.">
        <title>Complete genome sequence of Corynebacterium casei LMG S-19264T (=DSM 44701T), isolated from a smear-ripened cheese.</title>
        <authorList>
            <consortium name="US DOE Joint Genome Institute (JGI-PGF)"/>
            <person name="Walter F."/>
            <person name="Albersmeier A."/>
            <person name="Kalinowski J."/>
            <person name="Ruckert C."/>
        </authorList>
    </citation>
    <scope>NUCLEOTIDE SEQUENCE</scope>
    <source>
        <strain evidence="15">JCM 4122</strain>
    </source>
</reference>
<keyword evidence="16" id="KW-1185">Reference proteome</keyword>
<dbReference type="RefSeq" id="WP_229915615.1">
    <property type="nucleotide sequence ID" value="NZ_BNBE01000002.1"/>
</dbReference>